<evidence type="ECO:0000256" key="7">
    <source>
        <dbReference type="ARBA" id="ARBA00023065"/>
    </source>
</evidence>
<keyword evidence="9 11" id="KW-0472">Membrane</keyword>
<organism evidence="16 17">
    <name type="scientific">Rhizorhabdus wittichii (strain DSM 6014 / CCUG 31198 / JCM 15750 / NBRC 105917 / EY 4224 / RW1)</name>
    <name type="common">Sphingomonas wittichii</name>
    <dbReference type="NCBI Taxonomy" id="392499"/>
    <lineage>
        <taxon>Bacteria</taxon>
        <taxon>Pseudomonadati</taxon>
        <taxon>Pseudomonadota</taxon>
        <taxon>Alphaproteobacteria</taxon>
        <taxon>Sphingomonadales</taxon>
        <taxon>Sphingomonadaceae</taxon>
        <taxon>Rhizorhabdus</taxon>
    </lineage>
</organism>
<dbReference type="Proteomes" id="UP000001989">
    <property type="component" value="Chromosome"/>
</dbReference>
<evidence type="ECO:0000313" key="17">
    <source>
        <dbReference type="Proteomes" id="UP000001989"/>
    </source>
</evidence>
<dbReference type="AlphaFoldDB" id="A0A9J9H9R2"/>
<evidence type="ECO:0000256" key="12">
    <source>
        <dbReference type="RuleBase" id="RU003357"/>
    </source>
</evidence>
<feature type="domain" description="TonB-dependent receptor plug" evidence="15">
    <location>
        <begin position="50"/>
        <end position="156"/>
    </location>
</feature>
<dbReference type="EMBL" id="CP000699">
    <property type="protein sequence ID" value="ABQ67432.1"/>
    <property type="molecule type" value="Genomic_DNA"/>
</dbReference>
<comment type="similarity">
    <text evidence="11 12">Belongs to the TonB-dependent receptor family.</text>
</comment>
<dbReference type="SUPFAM" id="SSF56935">
    <property type="entry name" value="Porins"/>
    <property type="match status" value="1"/>
</dbReference>
<feature type="domain" description="TonB-dependent receptor-like beta-barrel" evidence="14">
    <location>
        <begin position="303"/>
        <end position="808"/>
    </location>
</feature>
<dbReference type="PROSITE" id="PS52016">
    <property type="entry name" value="TONB_DEPENDENT_REC_3"/>
    <property type="match status" value="1"/>
</dbReference>
<keyword evidence="3 11" id="KW-1134">Transmembrane beta strand</keyword>
<dbReference type="GO" id="GO:0006826">
    <property type="term" value="P:iron ion transport"/>
    <property type="evidence" value="ECO:0007669"/>
    <property type="project" value="UniProtKB-KW"/>
</dbReference>
<name>A0A9J9H9R2_RHIWR</name>
<dbReference type="PANTHER" id="PTHR32552:SF81">
    <property type="entry name" value="TONB-DEPENDENT OUTER MEMBRANE RECEPTOR"/>
    <property type="match status" value="1"/>
</dbReference>
<keyword evidence="5 11" id="KW-0812">Transmembrane</keyword>
<sequence>MTARRRLLASLCLSPLMWGMAAPAFAEAAATPVADDGEILVTARRVEEKVRDVPATISVLTESAIRASGVTVATDFVQLVPGVTIVTGNVEAGDVQISVRGLNGTRDAESNVALIVDGILKTNTAALNQNAGTLSQIEVLKGPQGAIYGRNAAAGAVILSTRKPGDRLEGQATVSYAEYDHKRAAGYLSGPLGAGVGLLVSGDYEKGNGFYKNVFQGTPAFDAYKAAILSVTPGVDVPGFSRHSVDNFLRWNVNARLTADLGDRTSVDIKGKYGRVAGGTVVFGAAYAIPGLVPFVGPAAYLDVNDYDFTNAFQGNLKSRQVQITKEVSVKLTHDMDWASLQAWAAYSDIANSYTGEGTSGSNGYFFPQAQCRATTAALAGFPTPAPTFIGGTPETSFFAPYSPTTCDGYQFNKRNQTDFSAEFRIASLPGSDLSWLAGGYYLHIDRHICVNLATDTGQGAIRQCFTLDPRSRTEALSDDKFKTNVYAMFGSVQNKFSDSFTASLALRYDREERAVRNQIPTDVRTLFVNPQGNGQGGYYLNPGLDPVYNPSGVLPPRSKAFEQVEPKLSLTYKPSEQLTLFGNWGIGFKSGGFNSGGSAAIVNTFNGPPLNANITVRDDYKKEVSSAFEAGFKSALMGGRLSIEGALYYTDIKDMQFFEFYVGSFGLLRVVSNIDKARLYGGELSVSIRPVRGWTLFGSGNVTDSKIRKNSSRPDTVGNKVPYASDYTLNLGSQLDMPVSGGLRAIGRVDYRLTGPTWFHSVQAQTRPSLNGVADFSRSRRDAFGIVNLRAGIATDHWSLTAFANNLTDKKWINEVVPAPELGGSFVSPGTRQQFGLELSAKF</sequence>
<dbReference type="GO" id="GO:0009279">
    <property type="term" value="C:cell outer membrane"/>
    <property type="evidence" value="ECO:0007669"/>
    <property type="project" value="UniProtKB-SubCell"/>
</dbReference>
<dbReference type="InterPro" id="IPR037066">
    <property type="entry name" value="Plug_dom_sf"/>
</dbReference>
<dbReference type="Gene3D" id="2.170.130.10">
    <property type="entry name" value="TonB-dependent receptor, plug domain"/>
    <property type="match status" value="1"/>
</dbReference>
<dbReference type="PANTHER" id="PTHR32552">
    <property type="entry name" value="FERRICHROME IRON RECEPTOR-RELATED"/>
    <property type="match status" value="1"/>
</dbReference>
<dbReference type="Pfam" id="PF07715">
    <property type="entry name" value="Plug"/>
    <property type="match status" value="1"/>
</dbReference>
<gene>
    <name evidence="16" type="ordered locus">Swit_1066</name>
</gene>
<evidence type="ECO:0000256" key="5">
    <source>
        <dbReference type="ARBA" id="ARBA00022692"/>
    </source>
</evidence>
<keyword evidence="4" id="KW-0410">Iron transport</keyword>
<evidence type="ECO:0000256" key="4">
    <source>
        <dbReference type="ARBA" id="ARBA00022496"/>
    </source>
</evidence>
<feature type="signal peptide" evidence="13">
    <location>
        <begin position="1"/>
        <end position="26"/>
    </location>
</feature>
<evidence type="ECO:0000256" key="13">
    <source>
        <dbReference type="SAM" id="SignalP"/>
    </source>
</evidence>
<evidence type="ECO:0000256" key="10">
    <source>
        <dbReference type="ARBA" id="ARBA00023237"/>
    </source>
</evidence>
<evidence type="ECO:0000259" key="15">
    <source>
        <dbReference type="Pfam" id="PF07715"/>
    </source>
</evidence>
<evidence type="ECO:0000256" key="8">
    <source>
        <dbReference type="ARBA" id="ARBA00023077"/>
    </source>
</evidence>
<keyword evidence="17" id="KW-1185">Reference proteome</keyword>
<dbReference type="Pfam" id="PF00593">
    <property type="entry name" value="TonB_dep_Rec_b-barrel"/>
    <property type="match status" value="1"/>
</dbReference>
<keyword evidence="8 12" id="KW-0798">TonB box</keyword>
<dbReference type="InterPro" id="IPR039426">
    <property type="entry name" value="TonB-dep_rcpt-like"/>
</dbReference>
<comment type="subcellular location">
    <subcellularLocation>
        <location evidence="1 11">Cell outer membrane</location>
        <topology evidence="1 11">Multi-pass membrane protein</topology>
    </subcellularLocation>
</comment>
<evidence type="ECO:0000259" key="14">
    <source>
        <dbReference type="Pfam" id="PF00593"/>
    </source>
</evidence>
<dbReference type="KEGG" id="swi:Swit_1066"/>
<evidence type="ECO:0000256" key="11">
    <source>
        <dbReference type="PROSITE-ProRule" id="PRU01360"/>
    </source>
</evidence>
<accession>A0A9J9H9R2</accession>
<keyword evidence="16" id="KW-0675">Receptor</keyword>
<reference evidence="16 17" key="1">
    <citation type="journal article" date="2010" name="J. Bacteriol.">
        <title>Genome sequence of the dioxin-mineralizing bacterium Sphingomonas wittichii RW1.</title>
        <authorList>
            <person name="Miller T.R."/>
            <person name="Delcher A.L."/>
            <person name="Salzberg S.L."/>
            <person name="Saunders E."/>
            <person name="Detter J.C."/>
            <person name="Halden R.U."/>
        </authorList>
    </citation>
    <scope>NUCLEOTIDE SEQUENCE [LARGE SCALE GENOMIC DNA]</scope>
    <source>
        <strain evidence="17">DSM 6014 / CCUG 31198 / JCM 15750 / NBRC 105917 / EY 4224 / RW1</strain>
    </source>
</reference>
<evidence type="ECO:0000256" key="3">
    <source>
        <dbReference type="ARBA" id="ARBA00022452"/>
    </source>
</evidence>
<keyword evidence="13" id="KW-0732">Signal</keyword>
<dbReference type="Gene3D" id="2.40.170.20">
    <property type="entry name" value="TonB-dependent receptor, beta-barrel domain"/>
    <property type="match status" value="1"/>
</dbReference>
<evidence type="ECO:0000313" key="16">
    <source>
        <dbReference type="EMBL" id="ABQ67432.1"/>
    </source>
</evidence>
<dbReference type="InterPro" id="IPR012910">
    <property type="entry name" value="Plug_dom"/>
</dbReference>
<evidence type="ECO:0000256" key="9">
    <source>
        <dbReference type="ARBA" id="ARBA00023136"/>
    </source>
</evidence>
<feature type="chain" id="PRO_5039916136" evidence="13">
    <location>
        <begin position="27"/>
        <end position="844"/>
    </location>
</feature>
<dbReference type="InterPro" id="IPR036942">
    <property type="entry name" value="Beta-barrel_TonB_sf"/>
</dbReference>
<keyword evidence="6" id="KW-0408">Iron</keyword>
<protein>
    <submittedName>
        <fullName evidence="16">TonB-dependent receptor</fullName>
    </submittedName>
</protein>
<evidence type="ECO:0000256" key="2">
    <source>
        <dbReference type="ARBA" id="ARBA00022448"/>
    </source>
</evidence>
<keyword evidence="7" id="KW-0406">Ion transport</keyword>
<evidence type="ECO:0000256" key="1">
    <source>
        <dbReference type="ARBA" id="ARBA00004571"/>
    </source>
</evidence>
<keyword evidence="2 11" id="KW-0813">Transport</keyword>
<keyword evidence="10 11" id="KW-0998">Cell outer membrane</keyword>
<proteinExistence type="inferred from homology"/>
<dbReference type="InterPro" id="IPR000531">
    <property type="entry name" value="Beta-barrel_TonB"/>
</dbReference>
<evidence type="ECO:0000256" key="6">
    <source>
        <dbReference type="ARBA" id="ARBA00023004"/>
    </source>
</evidence>